<keyword evidence="4" id="KW-1185">Reference proteome</keyword>
<protein>
    <submittedName>
        <fullName evidence="2">Uncharacterized protein</fullName>
    </submittedName>
</protein>
<organism evidence="2 4">
    <name type="scientific">Cryptomeria japonica</name>
    <name type="common">Japanese cedar</name>
    <name type="synonym">Cupressus japonica</name>
    <dbReference type="NCBI Taxonomy" id="3369"/>
    <lineage>
        <taxon>Eukaryota</taxon>
        <taxon>Viridiplantae</taxon>
        <taxon>Streptophyta</taxon>
        <taxon>Embryophyta</taxon>
        <taxon>Tracheophyta</taxon>
        <taxon>Spermatophyta</taxon>
        <taxon>Pinopsida</taxon>
        <taxon>Pinidae</taxon>
        <taxon>Conifers II</taxon>
        <taxon>Cupressales</taxon>
        <taxon>Cupressaceae</taxon>
        <taxon>Cryptomeria</taxon>
    </lineage>
</organism>
<accession>A0AAD3NTQ1</accession>
<evidence type="ECO:0000256" key="1">
    <source>
        <dbReference type="SAM" id="MobiDB-lite"/>
    </source>
</evidence>
<feature type="region of interest" description="Disordered" evidence="1">
    <location>
        <begin position="42"/>
        <end position="69"/>
    </location>
</feature>
<dbReference type="AlphaFoldDB" id="A0AAD3NTQ1"/>
<proteinExistence type="predicted"/>
<sequence>MQAAHPMQAQPHLYRGGAYPMQAQPPRATNVRAPIPIVGQPTNVRLGPIQCSRPTSPPRNPPESSIGVIYPISVDPPDLPRRLGLEIEKAALLEIKGEDGHTPRAGPQAHKCRAII</sequence>
<evidence type="ECO:0000313" key="2">
    <source>
        <dbReference type="EMBL" id="GLJ58832.1"/>
    </source>
</evidence>
<evidence type="ECO:0000313" key="3">
    <source>
        <dbReference type="EMBL" id="GLJ58874.1"/>
    </source>
</evidence>
<evidence type="ECO:0000313" key="4">
    <source>
        <dbReference type="Proteomes" id="UP001234787"/>
    </source>
</evidence>
<dbReference type="Proteomes" id="UP001234787">
    <property type="component" value="Unassembled WGS sequence"/>
</dbReference>
<feature type="region of interest" description="Disordered" evidence="1">
    <location>
        <begin position="1"/>
        <end position="25"/>
    </location>
</feature>
<reference evidence="2" key="1">
    <citation type="submission" date="2022-12" db="EMBL/GenBank/DDBJ databases">
        <title>Chromosome-Level Genome Assembly of Japanese Cedar (Cryptomeriajaponica D. Don).</title>
        <authorList>
            <person name="Fujino T."/>
            <person name="Yamaguchi K."/>
            <person name="Yokoyama T."/>
            <person name="Hamanaka T."/>
            <person name="Harazono Y."/>
            <person name="Kamada H."/>
            <person name="Kobayashi W."/>
            <person name="Ujino-Ihara T."/>
            <person name="Uchiyama K."/>
            <person name="Matsumoto A."/>
            <person name="Izuno A."/>
            <person name="Tsumura Y."/>
            <person name="Toyoda A."/>
            <person name="Shigenobu S."/>
            <person name="Moriguchi Y."/>
            <person name="Ueno S."/>
            <person name="Kasahara M."/>
        </authorList>
    </citation>
    <scope>NUCLEOTIDE SEQUENCE</scope>
</reference>
<dbReference type="EMBL" id="BSEH01000562">
    <property type="protein sequence ID" value="GLJ58832.1"/>
    <property type="molecule type" value="Genomic_DNA"/>
</dbReference>
<comment type="caution">
    <text evidence="2">The sequence shown here is derived from an EMBL/GenBank/DDBJ whole genome shotgun (WGS) entry which is preliminary data.</text>
</comment>
<gene>
    <name evidence="2" type="ORF">SUGI_1479580</name>
    <name evidence="3" type="ORF">SUGI_1481590</name>
</gene>
<name>A0AAD3NTQ1_CRYJA</name>
<dbReference type="EMBL" id="BSEH01000580">
    <property type="protein sequence ID" value="GLJ58874.1"/>
    <property type="molecule type" value="Genomic_DNA"/>
</dbReference>